<dbReference type="EMBL" id="OZ037945">
    <property type="protein sequence ID" value="CAL1700737.1"/>
    <property type="molecule type" value="Genomic_DNA"/>
</dbReference>
<name>A0ABP1D2Q9_9APHY</name>
<feature type="compositionally biased region" description="Low complexity" evidence="1">
    <location>
        <begin position="650"/>
        <end position="669"/>
    </location>
</feature>
<gene>
    <name evidence="2" type="ORF">GFSPODELE1_LOCUS3273</name>
</gene>
<evidence type="ECO:0000256" key="1">
    <source>
        <dbReference type="SAM" id="MobiDB-lite"/>
    </source>
</evidence>
<evidence type="ECO:0000313" key="2">
    <source>
        <dbReference type="EMBL" id="CAL1700737.1"/>
    </source>
</evidence>
<feature type="compositionally biased region" description="Low complexity" evidence="1">
    <location>
        <begin position="766"/>
        <end position="777"/>
    </location>
</feature>
<feature type="region of interest" description="Disordered" evidence="1">
    <location>
        <begin position="1"/>
        <end position="173"/>
    </location>
</feature>
<keyword evidence="3" id="KW-1185">Reference proteome</keyword>
<feature type="compositionally biased region" description="Polar residues" evidence="1">
    <location>
        <begin position="885"/>
        <end position="910"/>
    </location>
</feature>
<feature type="compositionally biased region" description="Low complexity" evidence="1">
    <location>
        <begin position="366"/>
        <end position="395"/>
    </location>
</feature>
<feature type="compositionally biased region" description="Pro residues" evidence="1">
    <location>
        <begin position="468"/>
        <end position="479"/>
    </location>
</feature>
<reference evidence="3" key="1">
    <citation type="submission" date="2024-04" db="EMBL/GenBank/DDBJ databases">
        <authorList>
            <person name="Shaw F."/>
            <person name="Minotto A."/>
        </authorList>
    </citation>
    <scope>NUCLEOTIDE SEQUENCE [LARGE SCALE GENOMIC DNA]</scope>
</reference>
<feature type="compositionally biased region" description="Polar residues" evidence="1">
    <location>
        <begin position="404"/>
        <end position="414"/>
    </location>
</feature>
<feature type="region of interest" description="Disordered" evidence="1">
    <location>
        <begin position="358"/>
        <end position="482"/>
    </location>
</feature>
<feature type="compositionally biased region" description="Low complexity" evidence="1">
    <location>
        <begin position="22"/>
        <end position="37"/>
    </location>
</feature>
<proteinExistence type="predicted"/>
<feature type="compositionally biased region" description="Low complexity" evidence="1">
    <location>
        <begin position="439"/>
        <end position="455"/>
    </location>
</feature>
<feature type="region of interest" description="Disordered" evidence="1">
    <location>
        <begin position="528"/>
        <end position="721"/>
    </location>
</feature>
<feature type="compositionally biased region" description="Polar residues" evidence="1">
    <location>
        <begin position="778"/>
        <end position="798"/>
    </location>
</feature>
<feature type="compositionally biased region" description="Polar residues" evidence="1">
    <location>
        <begin position="670"/>
        <end position="679"/>
    </location>
</feature>
<feature type="compositionally biased region" description="Pro residues" evidence="1">
    <location>
        <begin position="874"/>
        <end position="883"/>
    </location>
</feature>
<feature type="compositionally biased region" description="Basic and acidic residues" evidence="1">
    <location>
        <begin position="528"/>
        <end position="569"/>
    </location>
</feature>
<protein>
    <submittedName>
        <fullName evidence="2">Uncharacterized protein</fullName>
    </submittedName>
</protein>
<feature type="compositionally biased region" description="Basic and acidic residues" evidence="1">
    <location>
        <begin position="682"/>
        <end position="691"/>
    </location>
</feature>
<sequence>MRRLAAFFGPKRSDRSEASDNVSESHSQHTVQSSTSKSKARAGFLRTFSRNGGGTDAEQPAEQKPRRHPMPSLVRTDAPSSSSSSSGGPHTPDDERASLVRGKSDFNPWLQYPGPEDARVPNISPGNTSQVRPSLKDTRTHLSPWSHSQPRHSHEDTDEDTSSVESSESEGAPALLNTTMAPSEYFRVLTVNAIAPPFSPPPLLHIHGCPVFPRSSNRCRALLRDESLRSGMHKKHLLCRLAQGNLSPSDELALKGFANRTHGPAPKRPSLLLDDTALKAREKVGTHSQGLKRWVTRPCFEERMVLYVPLETGEVVARSIPGINLGVAELEYSEALEVLAGLYESPLELSTEATANFTTSPTNVTPPLSMSPSSAPASPAIATPLHPPASASAPSLTGHKPQPQAVSPTQNRNSYKAAPSPLRIEHSSAPSPTFTAVPLTASSSQTSQTSTILASHINSPTIILSPSSPEPPRSPPSPPRAKLGVRFAEEEKDDQFPLGYVLRVRQKREQKARFLEAERLRRIHEKERRKFEEERRRQEAEKKKWEQERSAWEREKRAAEEERKKRLYAEELAAARSRRESVRFGTGPRADGDTPLLWDGSDRDRERERRGRQPQETYTRPVYDVNAPTPRRQGSDPLIPPPIRSRKESSPASSRPPSAGGSGSSRPPSMYSTPQSSVPDITVRDRRESKGSRRGSMTSVADSSHRSVMDRSSFPPSFSWNGNMNQGIPPVPPLPLMPMVPVVPYMMDMPLLPPTPPFMMQQFGNRPQQQRSHSSSPTVGTNRLPASQSTDRVNQHGTSPVRHHERRASGDIAELQKSRASTPRRSSHGTLGKGSTTPTATPPRTPRIQSGSSSHGRGVSRNSAAPSSYFEPNPQKPLQPPIPVKSTSWTQPAFQNLSRPPTNRRQTMIS</sequence>
<feature type="compositionally biased region" description="Basic and acidic residues" evidence="1">
    <location>
        <begin position="91"/>
        <end position="104"/>
    </location>
</feature>
<evidence type="ECO:0000313" key="3">
    <source>
        <dbReference type="Proteomes" id="UP001497453"/>
    </source>
</evidence>
<feature type="region of interest" description="Disordered" evidence="1">
    <location>
        <begin position="757"/>
        <end position="910"/>
    </location>
</feature>
<accession>A0ABP1D2Q9</accession>
<feature type="compositionally biased region" description="Basic and acidic residues" evidence="1">
    <location>
        <begin position="600"/>
        <end position="613"/>
    </location>
</feature>
<dbReference type="Proteomes" id="UP001497453">
    <property type="component" value="Chromosome 2"/>
</dbReference>
<feature type="compositionally biased region" description="Low complexity" evidence="1">
    <location>
        <begin position="846"/>
        <end position="863"/>
    </location>
</feature>
<organism evidence="2 3">
    <name type="scientific">Somion occarium</name>
    <dbReference type="NCBI Taxonomy" id="3059160"/>
    <lineage>
        <taxon>Eukaryota</taxon>
        <taxon>Fungi</taxon>
        <taxon>Dikarya</taxon>
        <taxon>Basidiomycota</taxon>
        <taxon>Agaricomycotina</taxon>
        <taxon>Agaricomycetes</taxon>
        <taxon>Polyporales</taxon>
        <taxon>Cerrenaceae</taxon>
        <taxon>Somion</taxon>
    </lineage>
</organism>